<accession>A0A2S5BDK1</accession>
<dbReference type="PANTHER" id="PTHR28630:SF3">
    <property type="entry name" value="PEROXIREDOXIN-LIKE 2C"/>
    <property type="match status" value="1"/>
</dbReference>
<dbReference type="Proteomes" id="UP000237144">
    <property type="component" value="Unassembled WGS sequence"/>
</dbReference>
<sequence length="210" mass="23056">MTANAAFSKTALPTPQELEAARQVPVHDSKGGKVLLGSLFEPDQIGGTAVVVFIRHFLCGLCQDYLSMLSSKFPPSLLEQHKIRLSVVGCGDYKMIDSYRDHLSCPYPIYSDESKKAYEVLGMTKRTFDLGDTTPEYQKKGMGSTVWTSIGSFFKMGKLANPGDSKQIGGEFVFSSSGQPTWCHRMENTRDHAPLRDLAQASGLPPPFSP</sequence>
<protein>
    <submittedName>
        <fullName evidence="1">Uncharacterized protein</fullName>
    </submittedName>
</protein>
<dbReference type="Gene3D" id="3.40.30.10">
    <property type="entry name" value="Glutaredoxin"/>
    <property type="match status" value="1"/>
</dbReference>
<proteinExistence type="predicted"/>
<dbReference type="EMBL" id="PJQD01000021">
    <property type="protein sequence ID" value="POY74821.1"/>
    <property type="molecule type" value="Genomic_DNA"/>
</dbReference>
<evidence type="ECO:0000313" key="2">
    <source>
        <dbReference type="Proteomes" id="UP000237144"/>
    </source>
</evidence>
<organism evidence="1 2">
    <name type="scientific">Rhodotorula taiwanensis</name>
    <dbReference type="NCBI Taxonomy" id="741276"/>
    <lineage>
        <taxon>Eukaryota</taxon>
        <taxon>Fungi</taxon>
        <taxon>Dikarya</taxon>
        <taxon>Basidiomycota</taxon>
        <taxon>Pucciniomycotina</taxon>
        <taxon>Microbotryomycetes</taxon>
        <taxon>Sporidiobolales</taxon>
        <taxon>Sporidiobolaceae</taxon>
        <taxon>Rhodotorula</taxon>
    </lineage>
</organism>
<dbReference type="InterPro" id="IPR032801">
    <property type="entry name" value="PXL2A/B/C"/>
</dbReference>
<keyword evidence="2" id="KW-1185">Reference proteome</keyword>
<dbReference type="CDD" id="cd02970">
    <property type="entry name" value="PRX_like2"/>
    <property type="match status" value="1"/>
</dbReference>
<dbReference type="PANTHER" id="PTHR28630">
    <property type="match status" value="1"/>
</dbReference>
<dbReference type="SUPFAM" id="SSF52833">
    <property type="entry name" value="Thioredoxin-like"/>
    <property type="match status" value="1"/>
</dbReference>
<dbReference type="OrthoDB" id="40334at2759"/>
<dbReference type="InterPro" id="IPR036249">
    <property type="entry name" value="Thioredoxin-like_sf"/>
</dbReference>
<comment type="caution">
    <text evidence="1">The sequence shown here is derived from an EMBL/GenBank/DDBJ whole genome shotgun (WGS) entry which is preliminary data.</text>
</comment>
<reference evidence="1 2" key="1">
    <citation type="journal article" date="2018" name="Front. Microbiol.">
        <title>Prospects for Fungal Bioremediation of Acidic Radioactive Waste Sites: Characterization and Genome Sequence of Rhodotorula taiwanensis MD1149.</title>
        <authorList>
            <person name="Tkavc R."/>
            <person name="Matrosova V.Y."/>
            <person name="Grichenko O.E."/>
            <person name="Gostincar C."/>
            <person name="Volpe R.P."/>
            <person name="Klimenkova P."/>
            <person name="Gaidamakova E.K."/>
            <person name="Zhou C.E."/>
            <person name="Stewart B.J."/>
            <person name="Lyman M.G."/>
            <person name="Malfatti S.A."/>
            <person name="Rubinfeld B."/>
            <person name="Courtot M."/>
            <person name="Singh J."/>
            <person name="Dalgard C.L."/>
            <person name="Hamilton T."/>
            <person name="Frey K.G."/>
            <person name="Gunde-Cimerman N."/>
            <person name="Dugan L."/>
            <person name="Daly M.J."/>
        </authorList>
    </citation>
    <scope>NUCLEOTIDE SEQUENCE [LARGE SCALE GENOMIC DNA]</scope>
    <source>
        <strain evidence="1 2">MD1149</strain>
    </source>
</reference>
<gene>
    <name evidence="1" type="ORF">BMF94_2094</name>
</gene>
<dbReference type="AlphaFoldDB" id="A0A2S5BDK1"/>
<dbReference type="STRING" id="741276.A0A2S5BDK1"/>
<name>A0A2S5BDK1_9BASI</name>
<evidence type="ECO:0000313" key="1">
    <source>
        <dbReference type="EMBL" id="POY74821.1"/>
    </source>
</evidence>
<dbReference type="Pfam" id="PF13911">
    <property type="entry name" value="AhpC-TSA_2"/>
    <property type="match status" value="1"/>
</dbReference>